<evidence type="ECO:0000256" key="1">
    <source>
        <dbReference type="SAM" id="MobiDB-lite"/>
    </source>
</evidence>
<feature type="compositionally biased region" description="Acidic residues" evidence="1">
    <location>
        <begin position="1295"/>
        <end position="1310"/>
    </location>
</feature>
<evidence type="ECO:0000313" key="3">
    <source>
        <dbReference type="Proteomes" id="UP001201980"/>
    </source>
</evidence>
<feature type="compositionally biased region" description="Basic and acidic residues" evidence="1">
    <location>
        <begin position="98"/>
        <end position="111"/>
    </location>
</feature>
<feature type="compositionally biased region" description="Polar residues" evidence="1">
    <location>
        <begin position="66"/>
        <end position="79"/>
    </location>
</feature>
<evidence type="ECO:0000313" key="2">
    <source>
        <dbReference type="EMBL" id="KAJ2894113.1"/>
    </source>
</evidence>
<proteinExistence type="predicted"/>
<protein>
    <submittedName>
        <fullName evidence="2">Uncharacterized protein</fullName>
    </submittedName>
</protein>
<organism evidence="2 3">
    <name type="scientific">Zalerion maritima</name>
    <dbReference type="NCBI Taxonomy" id="339359"/>
    <lineage>
        <taxon>Eukaryota</taxon>
        <taxon>Fungi</taxon>
        <taxon>Dikarya</taxon>
        <taxon>Ascomycota</taxon>
        <taxon>Pezizomycotina</taxon>
        <taxon>Sordariomycetes</taxon>
        <taxon>Lulworthiomycetidae</taxon>
        <taxon>Lulworthiales</taxon>
        <taxon>Lulworthiaceae</taxon>
        <taxon>Zalerion</taxon>
    </lineage>
</organism>
<dbReference type="InterPro" id="IPR013943">
    <property type="entry name" value="Pet127"/>
</dbReference>
<feature type="region of interest" description="Disordered" evidence="1">
    <location>
        <begin position="877"/>
        <end position="924"/>
    </location>
</feature>
<feature type="region of interest" description="Disordered" evidence="1">
    <location>
        <begin position="1281"/>
        <end position="1310"/>
    </location>
</feature>
<feature type="region of interest" description="Disordered" evidence="1">
    <location>
        <begin position="357"/>
        <end position="456"/>
    </location>
</feature>
<dbReference type="GO" id="GO:0005740">
    <property type="term" value="C:mitochondrial envelope"/>
    <property type="evidence" value="ECO:0007669"/>
    <property type="project" value="TreeGrafter"/>
</dbReference>
<name>A0AAD5WMQ9_9PEZI</name>
<comment type="caution">
    <text evidence="2">The sequence shown here is derived from an EMBL/GenBank/DDBJ whole genome shotgun (WGS) entry which is preliminary data.</text>
</comment>
<accession>A0AAD5WMQ9</accession>
<keyword evidence="3" id="KW-1185">Reference proteome</keyword>
<dbReference type="Proteomes" id="UP001201980">
    <property type="component" value="Unassembled WGS sequence"/>
</dbReference>
<feature type="compositionally biased region" description="Basic and acidic residues" evidence="1">
    <location>
        <begin position="162"/>
        <end position="173"/>
    </location>
</feature>
<feature type="compositionally biased region" description="Basic and acidic residues" evidence="1">
    <location>
        <begin position="416"/>
        <end position="431"/>
    </location>
</feature>
<dbReference type="EMBL" id="JAKWBI020000528">
    <property type="protein sequence ID" value="KAJ2894113.1"/>
    <property type="molecule type" value="Genomic_DNA"/>
</dbReference>
<feature type="compositionally biased region" description="Acidic residues" evidence="1">
    <location>
        <begin position="901"/>
        <end position="914"/>
    </location>
</feature>
<sequence>MLVQYSVRAARSHGLLHFAPLRLQARRLLAASSLRPLLRLTDATITSPQSPLCATPHRSYSARAANVTTSNTPGKSGQNEDGDAPVPEAMPVTESEGELAKKTAEDVRETQSEDMPGSASRDMPGEAAGKASEKASEKRASGSGTKGRPRKELKVTKKRALKAREKEKKRESTAIECAPPQDQSLLHAFYMVRRSLNRTRSSMLQGLMFYKTLETSTAPVEKTAKVVQMHLERAQTALRLLDVMAGRKLPSTSKKEITPDTPPSELKKLGDSIRGIIEHAKLVQRNATRSVRSKSRLADEISKVLATTSILRSLVDVPKTKTLLRKGVPDIETVIAQKHSSLLGEVQKAYPDLVISVNDTAPDDSKQAQSTGTEEATKTDDSEGISGSTEPAAGPNSSQLQGNSSSIRLRGIPSLRLEKVAAPEEPREEAVPTKGRRGGRVRFIKSGPRSEESGLKDSNVETINSQSLELTPVEILRPPIPRLSYGLDRVLFNPGVYQLKDTRTGVFNFDPYLDNIMPITEFDFGALQSYITSSKDTTLIDLASAQGKKYTGSTSSMTAVLSHFHYLLSAWRPLNPGRTTRVFSPESVNFTRIHRTPAAVFLHSKDGTHAIDADKEYDRATILSMLGQSMEKLFTSTREEFEQYRKSRSHELSPEKRRERTAYNYTTMGDFMMRSQLDAKDDRLPGTGVFDLKTRAVISIRMDSAHIAKALGYEICQRFGNWESYEREYYDLVRSAFLKYSLQARMGRMDGIFVAYHNAQSVFGFQYFPLGEMDYAIHGTDSTHLGNHEFKLSIHLLNKALDRATERFPGRSLRLHFETRPSEVQPFMYIFAKPVTPEEIHEIQTANQESVTEFERNILGIFRDEEDCVAPVEDAVEATNNDSTIAEGDGTTAESPQPLVDDVDGSPEEFDEDLNAPTSGMSASASWEELRSRINEAIEKDELGVDTIRDAVENALEQSGLMPTDCGQADAKLYVDTLMELLRQSIPPESTQEPESPESEGEYLGQHSPDRIEEVATDEESPTEEGAPTDDYQAPRQVEDVVTAEESMTEVEEAPKDDLLDSDRRVDDIGNKAMEADLEAASVPHEQLQVAALRALLLLRQQPAQQDGEDNESNGQNFARVQEFERILSSALVDHMGQDDHLHRLPHPSAPITPAEERTDELIGFNLVIRNKVDGVFVDRPTQVKRSTTWEVEYSINEIPDASAQRLYQMVLQRRKKELEAEDKDAEWYRMFQGQLHKLSTKGREKRAKRFRNEFGRDVVVYGEDTPRKWHEAFEASHVEEQMRAMGKAPRSLNEEEERTEEPAEDETGK</sequence>
<feature type="compositionally biased region" description="Basic and acidic residues" evidence="1">
    <location>
        <begin position="131"/>
        <end position="140"/>
    </location>
</feature>
<gene>
    <name evidence="2" type="ORF">MKZ38_007926</name>
</gene>
<feature type="compositionally biased region" description="Polar residues" evidence="1">
    <location>
        <begin position="385"/>
        <end position="407"/>
    </location>
</feature>
<feature type="compositionally biased region" description="Basic residues" evidence="1">
    <location>
        <begin position="434"/>
        <end position="443"/>
    </location>
</feature>
<dbReference type="PANTHER" id="PTHR31014">
    <property type="entry name" value="MITOCHONDRIAL TRANSLATION SYSTEM COMPONENT PET127-RELATED"/>
    <property type="match status" value="1"/>
</dbReference>
<dbReference type="GO" id="GO:0000964">
    <property type="term" value="P:mitochondrial RNA 5'-end processing"/>
    <property type="evidence" value="ECO:0007669"/>
    <property type="project" value="TreeGrafter"/>
</dbReference>
<feature type="region of interest" description="Disordered" evidence="1">
    <location>
        <begin position="987"/>
        <end position="1063"/>
    </location>
</feature>
<reference evidence="2" key="1">
    <citation type="submission" date="2022-07" db="EMBL/GenBank/DDBJ databases">
        <title>Draft genome sequence of Zalerion maritima ATCC 34329, a (micro)plastics degrading marine fungus.</title>
        <authorList>
            <person name="Paco A."/>
            <person name="Goncalves M.F.M."/>
            <person name="Rocha-Santos T.A.P."/>
            <person name="Alves A."/>
        </authorList>
    </citation>
    <scope>NUCLEOTIDE SEQUENCE</scope>
    <source>
        <strain evidence="2">ATCC 34329</strain>
    </source>
</reference>
<feature type="region of interest" description="Disordered" evidence="1">
    <location>
        <begin position="63"/>
        <end position="175"/>
    </location>
</feature>
<dbReference type="PANTHER" id="PTHR31014:SF0">
    <property type="entry name" value="MITOCHONDRIAL TRANSLATION SYSTEM COMPONENT PET127-RELATED"/>
    <property type="match status" value="1"/>
</dbReference>
<feature type="compositionally biased region" description="Basic and acidic residues" evidence="1">
    <location>
        <begin position="1053"/>
        <end position="1063"/>
    </location>
</feature>
<dbReference type="Pfam" id="PF08634">
    <property type="entry name" value="Pet127"/>
    <property type="match status" value="1"/>
</dbReference>